<dbReference type="PANTHER" id="PTHR38009:SF1">
    <property type="entry name" value="CONSERVED HYPOTHETICAL PHAGE TAIL PROTEIN"/>
    <property type="match status" value="1"/>
</dbReference>
<dbReference type="GO" id="GO:0005198">
    <property type="term" value="F:structural molecule activity"/>
    <property type="evidence" value="ECO:0007669"/>
    <property type="project" value="InterPro"/>
</dbReference>
<dbReference type="AlphaFoldDB" id="K9WMI2"/>
<keyword evidence="2" id="KW-1185">Reference proteome</keyword>
<dbReference type="Pfam" id="PF06841">
    <property type="entry name" value="Phage_T4_gp19"/>
    <property type="match status" value="1"/>
</dbReference>
<organism evidence="1 2">
    <name type="scientific">Allocoleopsis franciscana PCC 7113</name>
    <dbReference type="NCBI Taxonomy" id="1173027"/>
    <lineage>
        <taxon>Bacteria</taxon>
        <taxon>Bacillati</taxon>
        <taxon>Cyanobacteriota</taxon>
        <taxon>Cyanophyceae</taxon>
        <taxon>Coleofasciculales</taxon>
        <taxon>Coleofasciculaceae</taxon>
        <taxon>Allocoleopsis</taxon>
        <taxon>Allocoleopsis franciscana</taxon>
    </lineage>
</organism>
<dbReference type="KEGG" id="mic:Mic7113_5989"/>
<dbReference type="OrthoDB" id="453972at2"/>
<dbReference type="Proteomes" id="UP000010471">
    <property type="component" value="Chromosome"/>
</dbReference>
<evidence type="ECO:0000313" key="2">
    <source>
        <dbReference type="Proteomes" id="UP000010471"/>
    </source>
</evidence>
<accession>K9WMI2</accession>
<dbReference type="EMBL" id="CP003630">
    <property type="protein sequence ID" value="AFZ21590.1"/>
    <property type="molecule type" value="Genomic_DNA"/>
</dbReference>
<sequence length="157" mass="16825">MSKGEVVGCSMFYLQFDGLEDLVLKSCTGPKITLESAGDTTSYGVSKGGKSVIQATVTGVTNGTITAVYIASVEDNRLLLWHQDSHREPIAGGGSKNKGVLKTGSIILYNQAGDEAARWNLTGVMPISYKSSKFDPSSKELATETVEFAYHSILRVK</sequence>
<protein>
    <submittedName>
        <fullName evidence="1">T4-like virus tail tube protein gp19</fullName>
    </submittedName>
</protein>
<dbReference type="InterPro" id="IPR010667">
    <property type="entry name" value="Phage_T4_Gp19"/>
</dbReference>
<dbReference type="STRING" id="1173027.Mic7113_5989"/>
<proteinExistence type="predicted"/>
<name>K9WMI2_9CYAN</name>
<dbReference type="InterPro" id="IPR011747">
    <property type="entry name" value="CHP02241"/>
</dbReference>
<reference evidence="1 2" key="1">
    <citation type="submission" date="2012-06" db="EMBL/GenBank/DDBJ databases">
        <title>Finished chromosome of genome of Microcoleus sp. PCC 7113.</title>
        <authorList>
            <consortium name="US DOE Joint Genome Institute"/>
            <person name="Gugger M."/>
            <person name="Coursin T."/>
            <person name="Rippka R."/>
            <person name="Tandeau De Marsac N."/>
            <person name="Huntemann M."/>
            <person name="Wei C.-L."/>
            <person name="Han J."/>
            <person name="Detter J.C."/>
            <person name="Han C."/>
            <person name="Tapia R."/>
            <person name="Chen A."/>
            <person name="Kyrpides N."/>
            <person name="Mavromatis K."/>
            <person name="Markowitz V."/>
            <person name="Szeto E."/>
            <person name="Ivanova N."/>
            <person name="Pagani I."/>
            <person name="Pati A."/>
            <person name="Goodwin L."/>
            <person name="Nordberg H.P."/>
            <person name="Cantor M.N."/>
            <person name="Hua S.X."/>
            <person name="Woyke T."/>
            <person name="Kerfeld C.A."/>
        </authorList>
    </citation>
    <scope>NUCLEOTIDE SEQUENCE [LARGE SCALE GENOMIC DNA]</scope>
    <source>
        <strain evidence="1 2">PCC 7113</strain>
    </source>
</reference>
<dbReference type="eggNOG" id="ENOG5032R1P">
    <property type="taxonomic scope" value="Bacteria"/>
</dbReference>
<dbReference type="HOGENOM" id="CLU_101335_1_0_3"/>
<dbReference type="RefSeq" id="WP_015185719.1">
    <property type="nucleotide sequence ID" value="NC_019738.1"/>
</dbReference>
<gene>
    <name evidence="1" type="ORF">Mic7113_5989</name>
</gene>
<evidence type="ECO:0000313" key="1">
    <source>
        <dbReference type="EMBL" id="AFZ21590.1"/>
    </source>
</evidence>
<dbReference type="PANTHER" id="PTHR38009">
    <property type="entry name" value="CONSERVED HYPOTHETICAL PHAGE TAIL PROTEIN"/>
    <property type="match status" value="1"/>
</dbReference>